<protein>
    <submittedName>
        <fullName evidence="7">Sulfatase-like hydrolase/transferase</fullName>
    </submittedName>
</protein>
<evidence type="ECO:0000256" key="4">
    <source>
        <dbReference type="ARBA" id="ARBA00022837"/>
    </source>
</evidence>
<keyword evidence="2" id="KW-0479">Metal-binding</keyword>
<dbReference type="PROSITE" id="PS00523">
    <property type="entry name" value="SULFATASE_1"/>
    <property type="match status" value="1"/>
</dbReference>
<gene>
    <name evidence="7" type="ORF">KEM09_08220</name>
</gene>
<accession>A0ABS5K909</accession>
<evidence type="ECO:0000313" key="8">
    <source>
        <dbReference type="Proteomes" id="UP000721861"/>
    </source>
</evidence>
<keyword evidence="4" id="KW-0106">Calcium</keyword>
<dbReference type="EMBL" id="JAGUCN010000007">
    <property type="protein sequence ID" value="MBS2211382.1"/>
    <property type="molecule type" value="Genomic_DNA"/>
</dbReference>
<dbReference type="InterPro" id="IPR000917">
    <property type="entry name" value="Sulfatase_N"/>
</dbReference>
<dbReference type="Gene3D" id="3.40.720.10">
    <property type="entry name" value="Alkaline Phosphatase, subunit A"/>
    <property type="match status" value="1"/>
</dbReference>
<dbReference type="PROSITE" id="PS00149">
    <property type="entry name" value="SULFATASE_2"/>
    <property type="match status" value="1"/>
</dbReference>
<dbReference type="InterPro" id="IPR050738">
    <property type="entry name" value="Sulfatase"/>
</dbReference>
<dbReference type="PANTHER" id="PTHR42693:SF33">
    <property type="entry name" value="ARYLSULFATASE"/>
    <property type="match status" value="1"/>
</dbReference>
<reference evidence="7 8" key="1">
    <citation type="journal article" date="2014" name="Int. J. Syst. Evol. Microbiol.">
        <title>Carboxylicivirga gen. nov. in the family Marinilabiliaceae with two novel species, Carboxylicivirga mesophila sp. nov. and Carboxylicivirga taeanensis sp. nov., and reclassification of Cytophaga fermentans as Saccharicrinis fermentans gen. nov., comb. nov.</title>
        <authorList>
            <person name="Yang S.H."/>
            <person name="Seo H.S."/>
            <person name="Woo J.H."/>
            <person name="Oh H.M."/>
            <person name="Jang H."/>
            <person name="Lee J.H."/>
            <person name="Kim S.J."/>
            <person name="Kwon K.K."/>
        </authorList>
    </citation>
    <scope>NUCLEOTIDE SEQUENCE [LARGE SCALE GENOMIC DNA]</scope>
    <source>
        <strain evidence="7 8">JCM 18290</strain>
    </source>
</reference>
<evidence type="ECO:0000313" key="7">
    <source>
        <dbReference type="EMBL" id="MBS2211382.1"/>
    </source>
</evidence>
<comment type="similarity">
    <text evidence="1">Belongs to the sulfatase family.</text>
</comment>
<dbReference type="Pfam" id="PF00884">
    <property type="entry name" value="Sulfatase"/>
    <property type="match status" value="1"/>
</dbReference>
<evidence type="ECO:0000256" key="2">
    <source>
        <dbReference type="ARBA" id="ARBA00022723"/>
    </source>
</evidence>
<dbReference type="Proteomes" id="UP000721861">
    <property type="component" value="Unassembled WGS sequence"/>
</dbReference>
<feature type="domain" description="Sulfatase N-terminal" evidence="6">
    <location>
        <begin position="23"/>
        <end position="337"/>
    </location>
</feature>
<evidence type="ECO:0000256" key="5">
    <source>
        <dbReference type="SAM" id="SignalP"/>
    </source>
</evidence>
<dbReference type="InterPro" id="IPR017850">
    <property type="entry name" value="Alkaline_phosphatase_core_sf"/>
</dbReference>
<keyword evidence="8" id="KW-1185">Reference proteome</keyword>
<keyword evidence="5" id="KW-0732">Signal</keyword>
<sequence length="441" mass="50573">MKNKTILLYFVFCSFLLQAQNKPNIVIIYADDMGWGDVGYHGVDDILTPNIDALAASGVYFTQAYVSSSICSPSRCGLLTGVYQQRFTNGQNSRDEDPNVELFKQQQMLPDILKQAGYYSGVIGKWHLGADEALRPNARGWDEFYGFLNGSHSFYKAEKKFTRIREYWPIFRNNEMVDYEGYTTEVFTDEAIDFITRNHPSKTGEPFCLYLAYNAVHFPWEVPDKYIQRVSHIKSRQRRLFAGMVLAMDDGVGKVIDELDKQGLSDNTIVFFISDNGSPQGQMGNMSSTGPFRGWKGDCLEGGIRVPYIIKWPGQIKPGSRYDYPVINLDVLPTIASFIKLKKISKYQFDGVDLLPYVKGEKSTEERPHETLYWRRGKDMAIRHGDWKLVVEDKNATTDTMLFNMAIDKGERRNLYNDTPMKVTELKQLFEEWEKGLAPQQ</sequence>
<dbReference type="InterPro" id="IPR024607">
    <property type="entry name" value="Sulfatase_CS"/>
</dbReference>
<evidence type="ECO:0000256" key="1">
    <source>
        <dbReference type="ARBA" id="ARBA00008779"/>
    </source>
</evidence>
<feature type="signal peptide" evidence="5">
    <location>
        <begin position="1"/>
        <end position="19"/>
    </location>
</feature>
<organism evidence="7 8">
    <name type="scientific">Carboxylicivirga mesophila</name>
    <dbReference type="NCBI Taxonomy" id="1166478"/>
    <lineage>
        <taxon>Bacteria</taxon>
        <taxon>Pseudomonadati</taxon>
        <taxon>Bacteroidota</taxon>
        <taxon>Bacteroidia</taxon>
        <taxon>Marinilabiliales</taxon>
        <taxon>Marinilabiliaceae</taxon>
        <taxon>Carboxylicivirga</taxon>
    </lineage>
</organism>
<dbReference type="PANTHER" id="PTHR42693">
    <property type="entry name" value="ARYLSULFATASE FAMILY MEMBER"/>
    <property type="match status" value="1"/>
</dbReference>
<proteinExistence type="inferred from homology"/>
<dbReference type="Gene3D" id="3.30.1120.10">
    <property type="match status" value="1"/>
</dbReference>
<evidence type="ECO:0000256" key="3">
    <source>
        <dbReference type="ARBA" id="ARBA00022801"/>
    </source>
</evidence>
<comment type="caution">
    <text evidence="7">The sequence shown here is derived from an EMBL/GenBank/DDBJ whole genome shotgun (WGS) entry which is preliminary data.</text>
</comment>
<feature type="chain" id="PRO_5045130871" evidence="5">
    <location>
        <begin position="20"/>
        <end position="441"/>
    </location>
</feature>
<keyword evidence="3" id="KW-0378">Hydrolase</keyword>
<dbReference type="SUPFAM" id="SSF53649">
    <property type="entry name" value="Alkaline phosphatase-like"/>
    <property type="match status" value="1"/>
</dbReference>
<name>A0ABS5K909_9BACT</name>
<evidence type="ECO:0000259" key="6">
    <source>
        <dbReference type="Pfam" id="PF00884"/>
    </source>
</evidence>
<dbReference type="RefSeq" id="WP_212227501.1">
    <property type="nucleotide sequence ID" value="NZ_JAGUCN010000007.1"/>
</dbReference>